<dbReference type="Proteomes" id="UP000289316">
    <property type="component" value="Unassembled WGS sequence"/>
</dbReference>
<organism evidence="1 2">
    <name type="scientific">Ligilactobacillus murinus</name>
    <dbReference type="NCBI Taxonomy" id="1622"/>
    <lineage>
        <taxon>Bacteria</taxon>
        <taxon>Bacillati</taxon>
        <taxon>Bacillota</taxon>
        <taxon>Bacilli</taxon>
        <taxon>Lactobacillales</taxon>
        <taxon>Lactobacillaceae</taxon>
        <taxon>Ligilactobacillus</taxon>
    </lineage>
</organism>
<evidence type="ECO:0000313" key="2">
    <source>
        <dbReference type="Proteomes" id="UP000289316"/>
    </source>
</evidence>
<proteinExistence type="predicted"/>
<sequence length="116" mass="13231">MDTMNIDEYMLLTLKNNMLLKDSVIDIATIMGHTSTHPISSHIFCLEFNFTQEDHDKILLKLNLLSDKKTLNLAEIRSELTKIVPEVSELPEAIFKGMLSIFLKQFAIPLTVPELN</sequence>
<reference evidence="1 2" key="1">
    <citation type="submission" date="2018-09" db="EMBL/GenBank/DDBJ databases">
        <title>Murine metabolic-syndrome-specific gut microbial biobank.</title>
        <authorList>
            <person name="Liu C."/>
        </authorList>
    </citation>
    <scope>NUCLEOTIDE SEQUENCE [LARGE SCALE GENOMIC DNA]</scope>
    <source>
        <strain evidence="1 2">C-30</strain>
    </source>
</reference>
<name>A0A4Q2A595_9LACO</name>
<dbReference type="AlphaFoldDB" id="A0A4Q2A595"/>
<gene>
    <name evidence="1" type="ORF">D6C19_10810</name>
</gene>
<comment type="caution">
    <text evidence="1">The sequence shown here is derived from an EMBL/GenBank/DDBJ whole genome shotgun (WGS) entry which is preliminary data.</text>
</comment>
<accession>A0A4Q2A595</accession>
<evidence type="ECO:0000313" key="1">
    <source>
        <dbReference type="EMBL" id="RXV64343.1"/>
    </source>
</evidence>
<dbReference type="RefSeq" id="WP_039936283.1">
    <property type="nucleotide sequence ID" value="NZ_CP138345.1"/>
</dbReference>
<dbReference type="EMBL" id="QZFR01000120">
    <property type="protein sequence ID" value="RXV64343.1"/>
    <property type="molecule type" value="Genomic_DNA"/>
</dbReference>
<protein>
    <submittedName>
        <fullName evidence="1">Uncharacterized protein</fullName>
    </submittedName>
</protein>